<evidence type="ECO:0000313" key="12">
    <source>
        <dbReference type="Proteomes" id="UP000039021"/>
    </source>
</evidence>
<evidence type="ECO:0000313" key="19">
    <source>
        <dbReference type="Proteomes" id="UP000048600"/>
    </source>
</evidence>
<dbReference type="EMBL" id="CFOE01000048">
    <property type="protein sequence ID" value="CFE36974.1"/>
    <property type="molecule type" value="Genomic_DNA"/>
</dbReference>
<proteinExistence type="predicted"/>
<evidence type="ECO:0000313" key="7">
    <source>
        <dbReference type="EMBL" id="CNW24786.1"/>
    </source>
</evidence>
<evidence type="ECO:0000313" key="5">
    <source>
        <dbReference type="EMBL" id="CKR67575.1"/>
    </source>
</evidence>
<dbReference type="Proteomes" id="UP000048948">
    <property type="component" value="Unassembled WGS sequence"/>
</dbReference>
<reference evidence="12 13" key="1">
    <citation type="submission" date="2015-03" db="EMBL/GenBank/DDBJ databases">
        <authorList>
            <consortium name="Pathogen Informatics"/>
        </authorList>
    </citation>
    <scope>NUCLEOTIDE SEQUENCE [LARGE SCALE GENOMIC DNA]</scope>
    <source>
        <strain evidence="6 20">Bir 172</strain>
        <strain evidence="5 21">Bir 185</strain>
        <strain evidence="4 16">C09601061</strain>
        <strain evidence="7 13">D00501624</strain>
        <strain evidence="10 15">G09801536</strain>
        <strain evidence="2 18">G09901357</strain>
        <strain evidence="3 17">H09601792</strain>
        <strain evidence="8 14">M09401471</strain>
        <strain evidence="12">N09902308</strain>
        <strain evidence="9 19">P00601463</strain>
    </source>
</reference>
<dbReference type="EMBL" id="CQQC01001793">
    <property type="protein sequence ID" value="CNW24786.1"/>
    <property type="molecule type" value="Genomic_DNA"/>
</dbReference>
<evidence type="ECO:0000313" key="10">
    <source>
        <dbReference type="EMBL" id="COW34069.1"/>
    </source>
</evidence>
<evidence type="ECO:0000313" key="16">
    <source>
        <dbReference type="Proteomes" id="UP000046680"/>
    </source>
</evidence>
<dbReference type="EMBL" id="CGCX01002104">
    <property type="protein sequence ID" value="CFS06840.1"/>
    <property type="molecule type" value="Genomic_DNA"/>
</dbReference>
<evidence type="ECO:0000313" key="20">
    <source>
        <dbReference type="Proteomes" id="UP000048948"/>
    </source>
</evidence>
<evidence type="ECO:0000313" key="14">
    <source>
        <dbReference type="Proteomes" id="UP000044938"/>
    </source>
</evidence>
<sequence>MKRAATKFGDMITACTSTGTLTSLDTDIVILTSDDRGSIMSISPTGTPRTRTWSPG</sequence>
<evidence type="ECO:0000313" key="4">
    <source>
        <dbReference type="EMBL" id="CFS06840.1"/>
    </source>
</evidence>
<dbReference type="EMBL" id="CSBK01000318">
    <property type="protein sequence ID" value="COX25623.1"/>
    <property type="molecule type" value="Genomic_DNA"/>
</dbReference>
<dbReference type="EMBL" id="CSAD01000721">
    <property type="protein sequence ID" value="COW34069.1"/>
    <property type="molecule type" value="Genomic_DNA"/>
</dbReference>
<evidence type="ECO:0000313" key="6">
    <source>
        <dbReference type="EMBL" id="CKR72919.1"/>
    </source>
</evidence>
<accession>A0A655EC10</accession>
<dbReference type="Proteomes" id="UP000050164">
    <property type="component" value="Unassembled WGS sequence"/>
</dbReference>
<dbReference type="EMBL" id="CNFT01000419">
    <property type="protein sequence ID" value="CKR67575.1"/>
    <property type="molecule type" value="Genomic_DNA"/>
</dbReference>
<dbReference type="Proteomes" id="UP000046680">
    <property type="component" value="Unassembled WGS sequence"/>
</dbReference>
<feature type="compositionally biased region" description="Polar residues" evidence="1">
    <location>
        <begin position="40"/>
        <end position="56"/>
    </location>
</feature>
<evidence type="ECO:0000313" key="21">
    <source>
        <dbReference type="Proteomes" id="UP000050164"/>
    </source>
</evidence>
<dbReference type="AlphaFoldDB" id="A0A655EC10"/>
<dbReference type="EMBL" id="CSAJ01000048">
    <property type="protein sequence ID" value="COV64012.1"/>
    <property type="molecule type" value="Genomic_DNA"/>
</dbReference>
<evidence type="ECO:0000313" key="9">
    <source>
        <dbReference type="EMBL" id="COW03196.1"/>
    </source>
</evidence>
<dbReference type="Proteomes" id="UP000045842">
    <property type="component" value="Unassembled WGS sequence"/>
</dbReference>
<dbReference type="Proteomes" id="UP000048289">
    <property type="component" value="Unassembled WGS sequence"/>
</dbReference>
<evidence type="ECO:0000313" key="2">
    <source>
        <dbReference type="EMBL" id="CFE36974.1"/>
    </source>
</evidence>
<evidence type="ECO:0000313" key="18">
    <source>
        <dbReference type="Proteomes" id="UP000048289"/>
    </source>
</evidence>
<dbReference type="EMBL" id="CNGE01000055">
    <property type="protein sequence ID" value="CKR72919.1"/>
    <property type="molecule type" value="Genomic_DNA"/>
</dbReference>
<dbReference type="Proteomes" id="UP000044938">
    <property type="component" value="Unassembled WGS sequence"/>
</dbReference>
<evidence type="ECO:0000313" key="17">
    <source>
        <dbReference type="Proteomes" id="UP000046947"/>
    </source>
</evidence>
<evidence type="ECO:0000313" key="15">
    <source>
        <dbReference type="Proteomes" id="UP000045842"/>
    </source>
</evidence>
<dbReference type="Proteomes" id="UP000039217">
    <property type="component" value="Unassembled WGS sequence"/>
</dbReference>
<evidence type="ECO:0000313" key="3">
    <source>
        <dbReference type="EMBL" id="CFE47997.1"/>
    </source>
</evidence>
<evidence type="ECO:0000313" key="8">
    <source>
        <dbReference type="EMBL" id="COV64012.1"/>
    </source>
</evidence>
<evidence type="ECO:0000313" key="13">
    <source>
        <dbReference type="Proteomes" id="UP000039217"/>
    </source>
</evidence>
<protein>
    <submittedName>
        <fullName evidence="11">Uncharacterized protein</fullName>
    </submittedName>
</protein>
<organism evidence="11 12">
    <name type="scientific">Mycobacterium tuberculosis</name>
    <dbReference type="NCBI Taxonomy" id="1773"/>
    <lineage>
        <taxon>Bacteria</taxon>
        <taxon>Bacillati</taxon>
        <taxon>Actinomycetota</taxon>
        <taxon>Actinomycetes</taxon>
        <taxon>Mycobacteriales</taxon>
        <taxon>Mycobacteriaceae</taxon>
        <taxon>Mycobacterium</taxon>
        <taxon>Mycobacterium tuberculosis complex</taxon>
    </lineage>
</organism>
<evidence type="ECO:0000256" key="1">
    <source>
        <dbReference type="SAM" id="MobiDB-lite"/>
    </source>
</evidence>
<dbReference type="Proteomes" id="UP000039021">
    <property type="component" value="Unassembled WGS sequence"/>
</dbReference>
<dbReference type="Proteomes" id="UP000046947">
    <property type="component" value="Unassembled WGS sequence"/>
</dbReference>
<gene>
    <name evidence="4" type="ORF">ERS007657_03860</name>
    <name evidence="7" type="ORF">ERS007661_03721</name>
    <name evidence="10" type="ORF">ERS007679_03679</name>
    <name evidence="2" type="ORF">ERS007681_00646</name>
    <name evidence="3" type="ORF">ERS007688_00938</name>
    <name evidence="8" type="ORF">ERS007720_00628</name>
    <name evidence="11" type="ORF">ERS007739_00948</name>
    <name evidence="9" type="ORF">ERS007741_01264</name>
    <name evidence="6" type="ORF">ERS027646_00533</name>
    <name evidence="5" type="ORF">ERS027659_01981</name>
</gene>
<dbReference type="Proteomes" id="UP000048600">
    <property type="component" value="Unassembled WGS sequence"/>
</dbReference>
<dbReference type="EMBL" id="CHKL01000103">
    <property type="protein sequence ID" value="COW03196.1"/>
    <property type="molecule type" value="Genomic_DNA"/>
</dbReference>
<evidence type="ECO:0000313" key="11">
    <source>
        <dbReference type="EMBL" id="COX25623.1"/>
    </source>
</evidence>
<dbReference type="EMBL" id="CFOH01000103">
    <property type="protein sequence ID" value="CFE47997.1"/>
    <property type="molecule type" value="Genomic_DNA"/>
</dbReference>
<feature type="region of interest" description="Disordered" evidence="1">
    <location>
        <begin position="37"/>
        <end position="56"/>
    </location>
</feature>
<name>A0A655EC10_MYCTX</name>
<reference evidence="11" key="2">
    <citation type="submission" date="2015-03" db="EMBL/GenBank/DDBJ databases">
        <authorList>
            <consortium name="Pathogen Informatics"/>
            <person name="Murphy D."/>
        </authorList>
    </citation>
    <scope>NUCLEOTIDE SEQUENCE</scope>
    <source>
        <strain evidence="11">N09902308</strain>
    </source>
</reference>